<protein>
    <submittedName>
        <fullName evidence="1">Uncharacterized protein</fullName>
    </submittedName>
</protein>
<gene>
    <name evidence="1" type="ORF">AVEN_259974_1</name>
</gene>
<evidence type="ECO:0000313" key="2">
    <source>
        <dbReference type="Proteomes" id="UP000499080"/>
    </source>
</evidence>
<organism evidence="1 2">
    <name type="scientific">Araneus ventricosus</name>
    <name type="common">Orbweaver spider</name>
    <name type="synonym">Epeira ventricosa</name>
    <dbReference type="NCBI Taxonomy" id="182803"/>
    <lineage>
        <taxon>Eukaryota</taxon>
        <taxon>Metazoa</taxon>
        <taxon>Ecdysozoa</taxon>
        <taxon>Arthropoda</taxon>
        <taxon>Chelicerata</taxon>
        <taxon>Arachnida</taxon>
        <taxon>Araneae</taxon>
        <taxon>Araneomorphae</taxon>
        <taxon>Entelegynae</taxon>
        <taxon>Araneoidea</taxon>
        <taxon>Araneidae</taxon>
        <taxon>Araneus</taxon>
    </lineage>
</organism>
<dbReference type="OrthoDB" id="6421681at2759"/>
<accession>A0A4Y2NVN7</accession>
<proteinExistence type="predicted"/>
<dbReference type="InterPro" id="IPR043070">
    <property type="entry name" value="Spidroin_repeat"/>
</dbReference>
<dbReference type="AlphaFoldDB" id="A0A4Y2NVN7"/>
<dbReference type="EMBL" id="BGPR01009914">
    <property type="protein sequence ID" value="GBN43084.1"/>
    <property type="molecule type" value="Genomic_DNA"/>
</dbReference>
<reference evidence="1 2" key="1">
    <citation type="journal article" date="2019" name="Sci. Rep.">
        <title>Orb-weaving spider Araneus ventricosus genome elucidates the spidroin gene catalogue.</title>
        <authorList>
            <person name="Kono N."/>
            <person name="Nakamura H."/>
            <person name="Ohtoshi R."/>
            <person name="Moran D.A.P."/>
            <person name="Shinohara A."/>
            <person name="Yoshida Y."/>
            <person name="Fujiwara M."/>
            <person name="Mori M."/>
            <person name="Tomita M."/>
            <person name="Arakawa K."/>
        </authorList>
    </citation>
    <scope>NUCLEOTIDE SEQUENCE [LARGE SCALE GENOMIC DNA]</scope>
</reference>
<evidence type="ECO:0000313" key="1">
    <source>
        <dbReference type="EMBL" id="GBN43084.1"/>
    </source>
</evidence>
<dbReference type="Gene3D" id="1.10.274.60">
    <property type="entry name" value="Spidroin, repetitive domain"/>
    <property type="match status" value="1"/>
</dbReference>
<keyword evidence="2" id="KW-1185">Reference proteome</keyword>
<name>A0A4Y2NVN7_ARAVE</name>
<sequence length="92" mass="10312">MLDIYANAIAKYLFAKGTLNSANASSLARKFAKTVEESTERNWAKETPESKFLALEEGFTDYMKSIDHLSVNTLEDLAVFFANEVKRVANKS</sequence>
<dbReference type="Proteomes" id="UP000499080">
    <property type="component" value="Unassembled WGS sequence"/>
</dbReference>
<comment type="caution">
    <text evidence="1">The sequence shown here is derived from an EMBL/GenBank/DDBJ whole genome shotgun (WGS) entry which is preliminary data.</text>
</comment>